<evidence type="ECO:0000256" key="1">
    <source>
        <dbReference type="SAM" id="Phobius"/>
    </source>
</evidence>
<evidence type="ECO:0000313" key="3">
    <source>
        <dbReference type="Proteomes" id="UP000305792"/>
    </source>
</evidence>
<dbReference type="RefSeq" id="WP_136528245.1">
    <property type="nucleotide sequence ID" value="NZ_STGX01000002.1"/>
</dbReference>
<feature type="transmembrane region" description="Helical" evidence="1">
    <location>
        <begin position="12"/>
        <end position="34"/>
    </location>
</feature>
<dbReference type="EMBL" id="STGX01000002">
    <property type="protein sequence ID" value="THV31372.1"/>
    <property type="molecule type" value="Genomic_DNA"/>
</dbReference>
<gene>
    <name evidence="2" type="ORF">E9998_03115</name>
</gene>
<comment type="caution">
    <text evidence="2">The sequence shown here is derived from an EMBL/GenBank/DDBJ whole genome shotgun (WGS) entry which is preliminary data.</text>
</comment>
<protein>
    <submittedName>
        <fullName evidence="2">Uncharacterized protein</fullName>
    </submittedName>
</protein>
<name>A0A4S8PNW8_9ACTN</name>
<keyword evidence="1" id="KW-0812">Transmembrane</keyword>
<organism evidence="2 3">
    <name type="scientific">Glycomyces paridis</name>
    <dbReference type="NCBI Taxonomy" id="2126555"/>
    <lineage>
        <taxon>Bacteria</taxon>
        <taxon>Bacillati</taxon>
        <taxon>Actinomycetota</taxon>
        <taxon>Actinomycetes</taxon>
        <taxon>Glycomycetales</taxon>
        <taxon>Glycomycetaceae</taxon>
        <taxon>Glycomyces</taxon>
    </lineage>
</organism>
<keyword evidence="1" id="KW-1133">Transmembrane helix</keyword>
<proteinExistence type="predicted"/>
<evidence type="ECO:0000313" key="2">
    <source>
        <dbReference type="EMBL" id="THV31372.1"/>
    </source>
</evidence>
<keyword evidence="3" id="KW-1185">Reference proteome</keyword>
<dbReference type="Proteomes" id="UP000305792">
    <property type="component" value="Unassembled WGS sequence"/>
</dbReference>
<dbReference type="AlphaFoldDB" id="A0A4S8PNW8"/>
<sequence length="196" mass="20880">MPPAPRPRRHLLRWSSAMFLSVLGIAVAVLTWQFPDLRLWEGVQDTEESPGVAEATAAAETPDPIPVTFDLADGAAVPRCAVFSGTAPQLDGRTLWFANAEVGGAFYVKEVDRHADGEWEIRTTVGADDSAGLQAAIYVFYVDEATSAFLQGLHGVALDDGPGYWYADALPPHLGEAAELAVERDGDPDSPACEGA</sequence>
<keyword evidence="1" id="KW-0472">Membrane</keyword>
<reference evidence="2 3" key="1">
    <citation type="journal article" date="2018" name="Int. J. Syst. Evol. Microbiol.">
        <title>Glycomyces paridis sp. nov., isolated from the medicinal plant Paris polyphylla.</title>
        <authorList>
            <person name="Fang X.M."/>
            <person name="Bai J.L."/>
            <person name="Su J."/>
            <person name="Zhao L.L."/>
            <person name="Liu H.Y."/>
            <person name="Ma B.P."/>
            <person name="Zhang Y.Q."/>
            <person name="Yu L.Y."/>
        </authorList>
    </citation>
    <scope>NUCLEOTIDE SEQUENCE [LARGE SCALE GENOMIC DNA]</scope>
    <source>
        <strain evidence="2 3">CPCC 204357</strain>
    </source>
</reference>
<accession>A0A4S8PNW8</accession>